<dbReference type="InterPro" id="IPR016135">
    <property type="entry name" value="UBQ-conjugating_enzyme/RWD"/>
</dbReference>
<evidence type="ECO:0000313" key="3">
    <source>
        <dbReference type="Proteomes" id="UP000288805"/>
    </source>
</evidence>
<sequence length="261" mass="29928">MTPPWKPTVPRNFRLLEELERGEKGIGDGTVSYGMDDGDDIYMRSWTGTIIGPHNDMPQVVLKLRPFEEASTNQTVHEGRIYQLKLFCDKDYPEKPPSVRFHSRINMTCVNHETGVILSIELCNCNFQLTILELFDHHFSDYSTIIIDELVCSVLRVSFSLLPIPMYFALPTITTTTADELVEPKKFGILANWQREYTMEDILTQLKKEMAAPQNRKLVQPPEVKNVWRMPQKRMSFYNVSMASPLALSSSFIKLCCSNAV</sequence>
<evidence type="ECO:0000259" key="1">
    <source>
        <dbReference type="PROSITE" id="PS50127"/>
    </source>
</evidence>
<gene>
    <name evidence="2" type="primary">UEV1C_2</name>
    <name evidence="2" type="ORF">CK203_018831</name>
</gene>
<dbReference type="CDD" id="cd23807">
    <property type="entry name" value="UEV_UBE2V"/>
    <property type="match status" value="1"/>
</dbReference>
<evidence type="ECO:0000313" key="2">
    <source>
        <dbReference type="EMBL" id="RVX05950.1"/>
    </source>
</evidence>
<proteinExistence type="predicted"/>
<organism evidence="2 3">
    <name type="scientific">Vitis vinifera</name>
    <name type="common">Grape</name>
    <dbReference type="NCBI Taxonomy" id="29760"/>
    <lineage>
        <taxon>Eukaryota</taxon>
        <taxon>Viridiplantae</taxon>
        <taxon>Streptophyta</taxon>
        <taxon>Embryophyta</taxon>
        <taxon>Tracheophyta</taxon>
        <taxon>Spermatophyta</taxon>
        <taxon>Magnoliopsida</taxon>
        <taxon>eudicotyledons</taxon>
        <taxon>Gunneridae</taxon>
        <taxon>Pentapetalae</taxon>
        <taxon>rosids</taxon>
        <taxon>Vitales</taxon>
        <taxon>Vitaceae</taxon>
        <taxon>Viteae</taxon>
        <taxon>Vitis</taxon>
    </lineage>
</organism>
<name>A0A438JAF2_VITVI</name>
<dbReference type="InterPro" id="IPR000608">
    <property type="entry name" value="UBC"/>
</dbReference>
<dbReference type="EMBL" id="QGNW01000053">
    <property type="protein sequence ID" value="RVX05950.1"/>
    <property type="molecule type" value="Genomic_DNA"/>
</dbReference>
<dbReference type="Gene3D" id="3.10.110.10">
    <property type="entry name" value="Ubiquitin Conjugating Enzyme"/>
    <property type="match status" value="2"/>
</dbReference>
<dbReference type="PROSITE" id="PS50127">
    <property type="entry name" value="UBC_2"/>
    <property type="match status" value="1"/>
</dbReference>
<dbReference type="SMART" id="SM00212">
    <property type="entry name" value="UBCc"/>
    <property type="match status" value="1"/>
</dbReference>
<accession>A0A438JAF2</accession>
<dbReference type="PANTHER" id="PTHR24068">
    <property type="entry name" value="UBIQUITIN-CONJUGATING ENZYME E2"/>
    <property type="match status" value="1"/>
</dbReference>
<protein>
    <submittedName>
        <fullName evidence="2">Ubiquitin-conjugating enzyme E2 variant 1C</fullName>
    </submittedName>
</protein>
<dbReference type="SUPFAM" id="SSF54495">
    <property type="entry name" value="UBC-like"/>
    <property type="match status" value="1"/>
</dbReference>
<feature type="domain" description="UBC core" evidence="1">
    <location>
        <begin position="10"/>
        <end position="200"/>
    </location>
</feature>
<comment type="caution">
    <text evidence="2">The sequence shown here is derived from an EMBL/GenBank/DDBJ whole genome shotgun (WGS) entry which is preliminary data.</text>
</comment>
<dbReference type="AlphaFoldDB" id="A0A438JAF2"/>
<reference evidence="2 3" key="1">
    <citation type="journal article" date="2018" name="PLoS Genet.">
        <title>Population sequencing reveals clonal diversity and ancestral inbreeding in the grapevine cultivar Chardonnay.</title>
        <authorList>
            <person name="Roach M.J."/>
            <person name="Johnson D.L."/>
            <person name="Bohlmann J."/>
            <person name="van Vuuren H.J."/>
            <person name="Jones S.J."/>
            <person name="Pretorius I.S."/>
            <person name="Schmidt S.A."/>
            <person name="Borneman A.R."/>
        </authorList>
    </citation>
    <scope>NUCLEOTIDE SEQUENCE [LARGE SCALE GENOMIC DNA]</scope>
    <source>
        <strain evidence="3">cv. Chardonnay</strain>
        <tissue evidence="2">Leaf</tissue>
    </source>
</reference>
<dbReference type="Proteomes" id="UP000288805">
    <property type="component" value="Unassembled WGS sequence"/>
</dbReference>